<dbReference type="EMBL" id="JARGDH010000003">
    <property type="protein sequence ID" value="KAL0274062.1"/>
    <property type="molecule type" value="Genomic_DNA"/>
</dbReference>
<proteinExistence type="predicted"/>
<comment type="caution">
    <text evidence="1">The sequence shown here is derived from an EMBL/GenBank/DDBJ whole genome shotgun (WGS) entry which is preliminary data.</text>
</comment>
<gene>
    <name evidence="1" type="ORF">PYX00_006583</name>
</gene>
<name>A0AAW2HVN8_9NEOP</name>
<evidence type="ECO:0000313" key="1">
    <source>
        <dbReference type="EMBL" id="KAL0274062.1"/>
    </source>
</evidence>
<reference evidence="1" key="1">
    <citation type="journal article" date="2024" name="Gigascience">
        <title>Chromosome-level genome of the poultry shaft louse Menopon gallinae provides insight into the host-switching and adaptive evolution of parasitic lice.</title>
        <authorList>
            <person name="Xu Y."/>
            <person name="Ma L."/>
            <person name="Liu S."/>
            <person name="Liang Y."/>
            <person name="Liu Q."/>
            <person name="He Z."/>
            <person name="Tian L."/>
            <person name="Duan Y."/>
            <person name="Cai W."/>
            <person name="Li H."/>
            <person name="Song F."/>
        </authorList>
    </citation>
    <scope>NUCLEOTIDE SEQUENCE</scope>
    <source>
        <strain evidence="1">Cailab_2023a</strain>
    </source>
</reference>
<organism evidence="1">
    <name type="scientific">Menopon gallinae</name>
    <name type="common">poultry shaft louse</name>
    <dbReference type="NCBI Taxonomy" id="328185"/>
    <lineage>
        <taxon>Eukaryota</taxon>
        <taxon>Metazoa</taxon>
        <taxon>Ecdysozoa</taxon>
        <taxon>Arthropoda</taxon>
        <taxon>Hexapoda</taxon>
        <taxon>Insecta</taxon>
        <taxon>Pterygota</taxon>
        <taxon>Neoptera</taxon>
        <taxon>Paraneoptera</taxon>
        <taxon>Psocodea</taxon>
        <taxon>Troctomorpha</taxon>
        <taxon>Phthiraptera</taxon>
        <taxon>Amblycera</taxon>
        <taxon>Menoponidae</taxon>
        <taxon>Menopon</taxon>
    </lineage>
</organism>
<accession>A0AAW2HVN8</accession>
<protein>
    <submittedName>
        <fullName evidence="1">Uncharacterized protein</fullName>
    </submittedName>
</protein>
<sequence length="57" mass="6750">MVAGQTVDSHNNEEMYCAQYDYYSEYYPQQELCPQHAQHAQQVCTVHGEYGEFFFSF</sequence>
<dbReference type="AlphaFoldDB" id="A0AAW2HVN8"/>